<evidence type="ECO:0000256" key="2">
    <source>
        <dbReference type="PIRSR" id="PIRSR600246-1"/>
    </source>
</evidence>
<accession>A0A448WZR0</accession>
<feature type="site" description="Cleavage; by autolysis" evidence="3">
    <location>
        <begin position="198"/>
        <end position="199"/>
    </location>
</feature>
<keyword evidence="5" id="KW-1185">Reference proteome</keyword>
<dbReference type="Pfam" id="PF01112">
    <property type="entry name" value="Asparaginase_2"/>
    <property type="match status" value="1"/>
</dbReference>
<dbReference type="InterPro" id="IPR000246">
    <property type="entry name" value="Peptidase_T2"/>
</dbReference>
<dbReference type="PANTHER" id="PTHR10188">
    <property type="entry name" value="L-ASPARAGINASE"/>
    <property type="match status" value="1"/>
</dbReference>
<evidence type="ECO:0008006" key="6">
    <source>
        <dbReference type="Google" id="ProtNLM"/>
    </source>
</evidence>
<dbReference type="GO" id="GO:0005737">
    <property type="term" value="C:cytoplasm"/>
    <property type="evidence" value="ECO:0007669"/>
    <property type="project" value="TreeGrafter"/>
</dbReference>
<dbReference type="EMBL" id="CAAALY010066554">
    <property type="protein sequence ID" value="VEL24220.1"/>
    <property type="molecule type" value="Genomic_DNA"/>
</dbReference>
<dbReference type="GO" id="GO:0004298">
    <property type="term" value="F:threonine-type endopeptidase activity"/>
    <property type="evidence" value="ECO:0007669"/>
    <property type="project" value="InterPro"/>
</dbReference>
<dbReference type="GO" id="GO:0051604">
    <property type="term" value="P:protein maturation"/>
    <property type="evidence" value="ECO:0007669"/>
    <property type="project" value="TreeGrafter"/>
</dbReference>
<organism evidence="4 5">
    <name type="scientific">Protopolystoma xenopodis</name>
    <dbReference type="NCBI Taxonomy" id="117903"/>
    <lineage>
        <taxon>Eukaryota</taxon>
        <taxon>Metazoa</taxon>
        <taxon>Spiralia</taxon>
        <taxon>Lophotrochozoa</taxon>
        <taxon>Platyhelminthes</taxon>
        <taxon>Monogenea</taxon>
        <taxon>Polyopisthocotylea</taxon>
        <taxon>Polystomatidea</taxon>
        <taxon>Polystomatidae</taxon>
        <taxon>Protopolystoma</taxon>
    </lineage>
</organism>
<dbReference type="Gene3D" id="3.60.20.30">
    <property type="entry name" value="(Glycosyl)asparaginase"/>
    <property type="match status" value="1"/>
</dbReference>
<dbReference type="InterPro" id="IPR037464">
    <property type="entry name" value="Taspase1"/>
</dbReference>
<name>A0A448WZR0_9PLAT</name>
<proteinExistence type="inferred from homology"/>
<comment type="caution">
    <text evidence="4">The sequence shown here is derived from an EMBL/GenBank/DDBJ whole genome shotgun (WGS) entry which is preliminary data.</text>
</comment>
<dbReference type="OrthoDB" id="77601at2759"/>
<sequence length="384" mass="41461">MHENCIVVHAGAGYHSKHKETEYIQLCSDACLRAAAILTQDNSKFRSINAACEAVAFLEDNHLSNAGYGSNLTLDGSVECDAGVMCGSCLRFAAVGSLSCIKNPILVAGHLLSQQIMDPFSRLGRVFPSLLVGKGALDYAVNAAGFSRIQEVEMISPSSLASWKKYKNWIDHVDKDTCHSMSLHHVSSKKARFMTPLDTVGAVCVDSFGRVASAISSGGVAMKSPGRLGQACIYSAGSWAECSPEEDGKVTESVGVITSGTGEQLIRTQLAQKCAQRVINDTLPVPLAVEASLSTDFLNSRFLNGEPDQRFAGVAGCLWRSLPFVRKRRSSEACVEIFFGHTTQSMAVAYFVDNTMKIPKSFISRKPLGRRHLVGAFSHRLLSC</sequence>
<evidence type="ECO:0000313" key="4">
    <source>
        <dbReference type="EMBL" id="VEL24220.1"/>
    </source>
</evidence>
<reference evidence="4" key="1">
    <citation type="submission" date="2018-11" db="EMBL/GenBank/DDBJ databases">
        <authorList>
            <consortium name="Pathogen Informatics"/>
        </authorList>
    </citation>
    <scope>NUCLEOTIDE SEQUENCE</scope>
</reference>
<gene>
    <name evidence="4" type="ORF">PXEA_LOCUS17660</name>
</gene>
<evidence type="ECO:0000313" key="5">
    <source>
        <dbReference type="Proteomes" id="UP000784294"/>
    </source>
</evidence>
<comment type="similarity">
    <text evidence="1">Belongs to the Ntn-hydrolase family.</text>
</comment>
<dbReference type="SUPFAM" id="SSF56235">
    <property type="entry name" value="N-terminal nucleophile aminohydrolases (Ntn hydrolases)"/>
    <property type="match status" value="1"/>
</dbReference>
<protein>
    <recommendedName>
        <fullName evidence="6">Threonine aspartase 1</fullName>
    </recommendedName>
</protein>
<dbReference type="InterPro" id="IPR029055">
    <property type="entry name" value="Ntn_hydrolases_N"/>
</dbReference>
<evidence type="ECO:0000256" key="3">
    <source>
        <dbReference type="PIRSR" id="PIRSR600246-3"/>
    </source>
</evidence>
<feature type="active site" description="Nucleophile" evidence="2">
    <location>
        <position position="199"/>
    </location>
</feature>
<dbReference type="PANTHER" id="PTHR10188:SF8">
    <property type="entry name" value="THREONINE ASPARTASE 1"/>
    <property type="match status" value="1"/>
</dbReference>
<dbReference type="Proteomes" id="UP000784294">
    <property type="component" value="Unassembled WGS sequence"/>
</dbReference>
<evidence type="ECO:0000256" key="1">
    <source>
        <dbReference type="ARBA" id="ARBA00010872"/>
    </source>
</evidence>
<dbReference type="AlphaFoldDB" id="A0A448WZR0"/>
<dbReference type="CDD" id="cd04514">
    <property type="entry name" value="Taspase1_like"/>
    <property type="match status" value="1"/>
</dbReference>